<gene>
    <name evidence="2" type="ORF">SAMN04487991_3391</name>
</gene>
<feature type="domain" description="PhnB-like" evidence="1">
    <location>
        <begin position="2"/>
        <end position="128"/>
    </location>
</feature>
<sequence length="135" mass="14708">MITPYLHFEGQCEAAMHYYQQVLGGDLDLMRYKQMPDAPEGYDTSEAVMHSALMSPYGDLMASDYPPHMSALPQSSVSVSVEAKSVADGRRIFAALIEGGTIKMEYGATFFSPGFGMCTDQFGTSWIIMTAPAQG</sequence>
<dbReference type="AlphaFoldDB" id="A0A1I3VLL8"/>
<dbReference type="InterPro" id="IPR028973">
    <property type="entry name" value="PhnB-like"/>
</dbReference>
<dbReference type="STRING" id="588602.SAMN04487991_3391"/>
<organism evidence="2 3">
    <name type="scientific">Celeribacter neptunius</name>
    <dbReference type="NCBI Taxonomy" id="588602"/>
    <lineage>
        <taxon>Bacteria</taxon>
        <taxon>Pseudomonadati</taxon>
        <taxon>Pseudomonadota</taxon>
        <taxon>Alphaproteobacteria</taxon>
        <taxon>Rhodobacterales</taxon>
        <taxon>Roseobacteraceae</taxon>
        <taxon>Celeribacter</taxon>
    </lineage>
</organism>
<dbReference type="Proteomes" id="UP000199630">
    <property type="component" value="Unassembled WGS sequence"/>
</dbReference>
<evidence type="ECO:0000259" key="1">
    <source>
        <dbReference type="Pfam" id="PF06983"/>
    </source>
</evidence>
<dbReference type="Gene3D" id="3.10.180.10">
    <property type="entry name" value="2,3-Dihydroxybiphenyl 1,2-Dioxygenase, domain 1"/>
    <property type="match status" value="1"/>
</dbReference>
<evidence type="ECO:0000313" key="3">
    <source>
        <dbReference type="Proteomes" id="UP000199630"/>
    </source>
</evidence>
<proteinExistence type="predicted"/>
<dbReference type="PANTHER" id="PTHR33990:SF1">
    <property type="entry name" value="PROTEIN YJDN"/>
    <property type="match status" value="1"/>
</dbReference>
<dbReference type="InterPro" id="IPR029068">
    <property type="entry name" value="Glyas_Bleomycin-R_OHBP_Dase"/>
</dbReference>
<evidence type="ECO:0000313" key="2">
    <source>
        <dbReference type="EMBL" id="SFJ95216.1"/>
    </source>
</evidence>
<dbReference type="Pfam" id="PF06983">
    <property type="entry name" value="3-dmu-9_3-mt"/>
    <property type="match status" value="1"/>
</dbReference>
<dbReference type="PANTHER" id="PTHR33990">
    <property type="entry name" value="PROTEIN YJDN-RELATED"/>
    <property type="match status" value="1"/>
</dbReference>
<name>A0A1I3VLL8_9RHOB</name>
<dbReference type="RefSeq" id="WP_177213193.1">
    <property type="nucleotide sequence ID" value="NZ_FORH01000007.1"/>
</dbReference>
<protein>
    <submittedName>
        <fullName evidence="2">PhnB protein</fullName>
    </submittedName>
</protein>
<keyword evidence="3" id="KW-1185">Reference proteome</keyword>
<dbReference type="SUPFAM" id="SSF54593">
    <property type="entry name" value="Glyoxalase/Bleomycin resistance protein/Dihydroxybiphenyl dioxygenase"/>
    <property type="match status" value="1"/>
</dbReference>
<dbReference type="CDD" id="cd06588">
    <property type="entry name" value="PhnB_like"/>
    <property type="match status" value="1"/>
</dbReference>
<dbReference type="EMBL" id="FORH01000007">
    <property type="protein sequence ID" value="SFJ95216.1"/>
    <property type="molecule type" value="Genomic_DNA"/>
</dbReference>
<accession>A0A1I3VLL8</accession>
<reference evidence="3" key="1">
    <citation type="submission" date="2016-10" db="EMBL/GenBank/DDBJ databases">
        <authorList>
            <person name="Varghese N."/>
            <person name="Submissions S."/>
        </authorList>
    </citation>
    <scope>NUCLEOTIDE SEQUENCE [LARGE SCALE GENOMIC DNA]</scope>
    <source>
        <strain evidence="3">DSM 26471</strain>
    </source>
</reference>